<dbReference type="Proteomes" id="UP001500483">
    <property type="component" value="Unassembled WGS sequence"/>
</dbReference>
<feature type="transmembrane region" description="Helical" evidence="7">
    <location>
        <begin position="193"/>
        <end position="211"/>
    </location>
</feature>
<dbReference type="EMBL" id="BAAAYK010000038">
    <property type="protein sequence ID" value="GAA3365421.1"/>
    <property type="molecule type" value="Genomic_DNA"/>
</dbReference>
<feature type="region of interest" description="Disordered" evidence="6">
    <location>
        <begin position="1"/>
        <end position="30"/>
    </location>
</feature>
<accession>A0ABP6S170</accession>
<evidence type="ECO:0000259" key="8">
    <source>
        <dbReference type="Pfam" id="PF05425"/>
    </source>
</evidence>
<feature type="domain" description="Copper resistance protein D" evidence="8">
    <location>
        <begin position="259"/>
        <end position="359"/>
    </location>
</feature>
<comment type="subcellular location">
    <subcellularLocation>
        <location evidence="1">Cell membrane</location>
        <topology evidence="1">Multi-pass membrane protein</topology>
    </subcellularLocation>
</comment>
<feature type="transmembrane region" description="Helical" evidence="7">
    <location>
        <begin position="300"/>
        <end position="318"/>
    </location>
</feature>
<feature type="transmembrane region" description="Helical" evidence="7">
    <location>
        <begin position="231"/>
        <end position="251"/>
    </location>
</feature>
<keyword evidence="4 7" id="KW-1133">Transmembrane helix</keyword>
<reference evidence="10" key="1">
    <citation type="journal article" date="2019" name="Int. J. Syst. Evol. Microbiol.">
        <title>The Global Catalogue of Microorganisms (GCM) 10K type strain sequencing project: providing services to taxonomists for standard genome sequencing and annotation.</title>
        <authorList>
            <consortium name="The Broad Institute Genomics Platform"/>
            <consortium name="The Broad Institute Genome Sequencing Center for Infectious Disease"/>
            <person name="Wu L."/>
            <person name="Ma J."/>
        </authorList>
    </citation>
    <scope>NUCLEOTIDE SEQUENCE [LARGE SCALE GENOMIC DNA]</scope>
    <source>
        <strain evidence="10">JCM 9687</strain>
    </source>
</reference>
<dbReference type="RefSeq" id="WP_258343521.1">
    <property type="nucleotide sequence ID" value="NZ_BAAAYK010000038.1"/>
</dbReference>
<protein>
    <submittedName>
        <fullName evidence="9">CopD family protein</fullName>
    </submittedName>
</protein>
<keyword evidence="2" id="KW-1003">Cell membrane</keyword>
<evidence type="ECO:0000313" key="9">
    <source>
        <dbReference type="EMBL" id="GAA3365421.1"/>
    </source>
</evidence>
<proteinExistence type="predicted"/>
<comment type="caution">
    <text evidence="9">The sequence shown here is derived from an EMBL/GenBank/DDBJ whole genome shotgun (WGS) entry which is preliminary data.</text>
</comment>
<keyword evidence="3 7" id="KW-0812">Transmembrane</keyword>
<keyword evidence="5 7" id="KW-0472">Membrane</keyword>
<evidence type="ECO:0000256" key="6">
    <source>
        <dbReference type="SAM" id="MobiDB-lite"/>
    </source>
</evidence>
<evidence type="ECO:0000256" key="1">
    <source>
        <dbReference type="ARBA" id="ARBA00004651"/>
    </source>
</evidence>
<sequence>MPADPGTAPEPDPTGRTSPPARRPSTGVGRSTRAAPALLVVPALLAAAAAWAATLHVGADDVPGLVDPAVAVRYGAPVVRALLDVAAVATVGLGMLPRLVPDRGGRARALLALTRRAAVVTALSWLACSLLLLGLYTAELATGSPTAEDVARYVSGVPAGAALALGAGCAAGCAALGLTGVVRDARGNGADRLTDDLGAVLALLGLLPMPLTGHAVDWEYHDLSMLSVQLHVLAAAVWAGGLAAIAAFVAPRRGLLASTLPRYSKLATGAIVLVAASGVFNGGTELTTAGAGLGGLISTGYGRIVLLKAVLLVLLAALGGHARFRLLPLVERHRRTALITWAAVEVGVMGVAYGLGAVLARAPVLT</sequence>
<dbReference type="PANTHER" id="PTHR34820:SF4">
    <property type="entry name" value="INNER MEMBRANE PROTEIN YEBZ"/>
    <property type="match status" value="1"/>
</dbReference>
<evidence type="ECO:0000256" key="4">
    <source>
        <dbReference type="ARBA" id="ARBA00022989"/>
    </source>
</evidence>
<evidence type="ECO:0000256" key="2">
    <source>
        <dbReference type="ARBA" id="ARBA00022475"/>
    </source>
</evidence>
<dbReference type="Pfam" id="PF05425">
    <property type="entry name" value="CopD"/>
    <property type="match status" value="1"/>
</dbReference>
<feature type="transmembrane region" description="Helical" evidence="7">
    <location>
        <begin position="338"/>
        <end position="360"/>
    </location>
</feature>
<evidence type="ECO:0000256" key="7">
    <source>
        <dbReference type="SAM" id="Phobius"/>
    </source>
</evidence>
<dbReference type="PANTHER" id="PTHR34820">
    <property type="entry name" value="INNER MEMBRANE PROTEIN YEBZ"/>
    <property type="match status" value="1"/>
</dbReference>
<feature type="transmembrane region" description="Helical" evidence="7">
    <location>
        <begin position="78"/>
        <end position="96"/>
    </location>
</feature>
<feature type="transmembrane region" description="Helical" evidence="7">
    <location>
        <begin position="37"/>
        <end position="58"/>
    </location>
</feature>
<feature type="transmembrane region" description="Helical" evidence="7">
    <location>
        <begin position="117"/>
        <end position="138"/>
    </location>
</feature>
<dbReference type="InterPro" id="IPR032694">
    <property type="entry name" value="CopC/D"/>
</dbReference>
<gene>
    <name evidence="9" type="ORF">GCM10020366_65260</name>
</gene>
<evidence type="ECO:0000313" key="10">
    <source>
        <dbReference type="Proteomes" id="UP001500483"/>
    </source>
</evidence>
<name>A0ABP6S170_9PSEU</name>
<evidence type="ECO:0000256" key="5">
    <source>
        <dbReference type="ARBA" id="ARBA00023136"/>
    </source>
</evidence>
<organism evidence="9 10">
    <name type="scientific">Saccharopolyspora gregorii</name>
    <dbReference type="NCBI Taxonomy" id="33914"/>
    <lineage>
        <taxon>Bacteria</taxon>
        <taxon>Bacillati</taxon>
        <taxon>Actinomycetota</taxon>
        <taxon>Actinomycetes</taxon>
        <taxon>Pseudonocardiales</taxon>
        <taxon>Pseudonocardiaceae</taxon>
        <taxon>Saccharopolyspora</taxon>
    </lineage>
</organism>
<evidence type="ECO:0000256" key="3">
    <source>
        <dbReference type="ARBA" id="ARBA00022692"/>
    </source>
</evidence>
<keyword evidence="10" id="KW-1185">Reference proteome</keyword>
<feature type="transmembrane region" description="Helical" evidence="7">
    <location>
        <begin position="158"/>
        <end position="181"/>
    </location>
</feature>
<dbReference type="InterPro" id="IPR008457">
    <property type="entry name" value="Cu-R_CopD_dom"/>
</dbReference>